<dbReference type="AlphaFoldDB" id="A0AAW9MP50"/>
<keyword evidence="3" id="KW-1185">Reference proteome</keyword>
<dbReference type="RefSeq" id="WP_324618824.1">
    <property type="nucleotide sequence ID" value="NZ_JAYKOT010000001.1"/>
</dbReference>
<organism evidence="2 3">
    <name type="scientific">Citroniella saccharovorans</name>
    <dbReference type="NCBI Taxonomy" id="2053367"/>
    <lineage>
        <taxon>Bacteria</taxon>
        <taxon>Bacillati</taxon>
        <taxon>Bacillota</taxon>
        <taxon>Tissierellia</taxon>
        <taxon>Tissierellales</taxon>
        <taxon>Peptoniphilaceae</taxon>
        <taxon>Citroniella</taxon>
    </lineage>
</organism>
<dbReference type="InterPro" id="IPR003010">
    <property type="entry name" value="C-N_Hydrolase"/>
</dbReference>
<dbReference type="EMBL" id="JAYKOT010000001">
    <property type="protein sequence ID" value="MEB3428796.1"/>
    <property type="molecule type" value="Genomic_DNA"/>
</dbReference>
<dbReference type="PROSITE" id="PS50263">
    <property type="entry name" value="CN_HYDROLASE"/>
    <property type="match status" value="1"/>
</dbReference>
<gene>
    <name evidence="2" type="ORF">VLK81_01955</name>
</gene>
<feature type="domain" description="CN hydrolase" evidence="1">
    <location>
        <begin position="1"/>
        <end position="233"/>
    </location>
</feature>
<reference evidence="2 3" key="1">
    <citation type="submission" date="2024-01" db="EMBL/GenBank/DDBJ databases">
        <title>Complete genome sequence of Citroniella saccharovorans strain M6.X9, isolated from human fecal sample.</title>
        <authorList>
            <person name="Cheng G."/>
            <person name="Westerholm M."/>
            <person name="Schnurer A."/>
        </authorList>
    </citation>
    <scope>NUCLEOTIDE SEQUENCE [LARGE SCALE GENOMIC DNA]</scope>
    <source>
        <strain evidence="2 3">DSM 29873</strain>
    </source>
</reference>
<comment type="caution">
    <text evidence="2">The sequence shown here is derived from an EMBL/GenBank/DDBJ whole genome shotgun (WGS) entry which is preliminary data.</text>
</comment>
<sequence length="233" mass="27301">MKFFIPVIDRKNSIDDYLNEILEKIHEGSEKSCDLVIFGEAILQGFDSLNFDYKNDIEISLGESSREIAILKKACNDYKIGLGFGYYENFKGAIYSSYMVISDKGETILNYRRRSPGWKEAYANKDYREGSSFLTFEYKNKSFLTLICGDFFTDEFLEDISSYYTDYLLWPAHLDFSLDVWKEEKKFYLERTEIVPMKTIFVNSLKDRPTSSFVSYHGKILGENNKMDLIYED</sequence>
<dbReference type="SUPFAM" id="SSF56317">
    <property type="entry name" value="Carbon-nitrogen hydrolase"/>
    <property type="match status" value="1"/>
</dbReference>
<dbReference type="InterPro" id="IPR036526">
    <property type="entry name" value="C-N_Hydrolase_sf"/>
</dbReference>
<dbReference type="CDD" id="cd07197">
    <property type="entry name" value="nitrilase"/>
    <property type="match status" value="1"/>
</dbReference>
<dbReference type="Pfam" id="PF00795">
    <property type="entry name" value="CN_hydrolase"/>
    <property type="match status" value="1"/>
</dbReference>
<evidence type="ECO:0000313" key="2">
    <source>
        <dbReference type="EMBL" id="MEB3428796.1"/>
    </source>
</evidence>
<protein>
    <submittedName>
        <fullName evidence="2">Carbon-nitrogen hydrolase family protein</fullName>
    </submittedName>
</protein>
<dbReference type="Gene3D" id="3.60.110.10">
    <property type="entry name" value="Carbon-nitrogen hydrolase"/>
    <property type="match status" value="1"/>
</dbReference>
<dbReference type="GO" id="GO:0016787">
    <property type="term" value="F:hydrolase activity"/>
    <property type="evidence" value="ECO:0007669"/>
    <property type="project" value="UniProtKB-KW"/>
</dbReference>
<keyword evidence="2" id="KW-0378">Hydrolase</keyword>
<accession>A0AAW9MP50</accession>
<proteinExistence type="predicted"/>
<evidence type="ECO:0000259" key="1">
    <source>
        <dbReference type="PROSITE" id="PS50263"/>
    </source>
</evidence>
<name>A0AAW9MP50_9FIRM</name>
<dbReference type="Proteomes" id="UP001357733">
    <property type="component" value="Unassembled WGS sequence"/>
</dbReference>
<evidence type="ECO:0000313" key="3">
    <source>
        <dbReference type="Proteomes" id="UP001357733"/>
    </source>
</evidence>